<comment type="caution">
    <text evidence="2">The sequence shown here is derived from an EMBL/GenBank/DDBJ whole genome shotgun (WGS) entry which is preliminary data.</text>
</comment>
<organism evidence="2 3">
    <name type="scientific">Planomonospora parontospora</name>
    <dbReference type="NCBI Taxonomy" id="58119"/>
    <lineage>
        <taxon>Bacteria</taxon>
        <taxon>Bacillati</taxon>
        <taxon>Actinomycetota</taxon>
        <taxon>Actinomycetes</taxon>
        <taxon>Streptosporangiales</taxon>
        <taxon>Streptosporangiaceae</taxon>
        <taxon>Planomonospora</taxon>
    </lineage>
</organism>
<evidence type="ECO:0000313" key="3">
    <source>
        <dbReference type="Proteomes" id="UP000627984"/>
    </source>
</evidence>
<accession>A0AA37F5C5</accession>
<dbReference type="AlphaFoldDB" id="A0AA37F5C5"/>
<reference evidence="2" key="1">
    <citation type="journal article" date="2014" name="Int. J. Syst. Evol. Microbiol.">
        <title>Complete genome sequence of Corynebacterium casei LMG S-19264T (=DSM 44701T), isolated from a smear-ripened cheese.</title>
        <authorList>
            <consortium name="US DOE Joint Genome Institute (JGI-PGF)"/>
            <person name="Walter F."/>
            <person name="Albersmeier A."/>
            <person name="Kalinowski J."/>
            <person name="Ruckert C."/>
        </authorList>
    </citation>
    <scope>NUCLEOTIDE SEQUENCE</scope>
    <source>
        <strain evidence="2">JCM 3093</strain>
    </source>
</reference>
<reference evidence="2" key="2">
    <citation type="submission" date="2022-09" db="EMBL/GenBank/DDBJ databases">
        <authorList>
            <person name="Sun Q."/>
            <person name="Ohkuma M."/>
        </authorList>
    </citation>
    <scope>NUCLEOTIDE SEQUENCE</scope>
    <source>
        <strain evidence="2">JCM 3093</strain>
    </source>
</reference>
<proteinExistence type="predicted"/>
<dbReference type="Proteomes" id="UP000627984">
    <property type="component" value="Unassembled WGS sequence"/>
</dbReference>
<protein>
    <submittedName>
        <fullName evidence="2">Uncharacterized protein</fullName>
    </submittedName>
</protein>
<gene>
    <name evidence="2" type="ORF">GCM10010126_35160</name>
</gene>
<evidence type="ECO:0000256" key="1">
    <source>
        <dbReference type="SAM" id="MobiDB-lite"/>
    </source>
</evidence>
<evidence type="ECO:0000313" key="2">
    <source>
        <dbReference type="EMBL" id="GGK72687.1"/>
    </source>
</evidence>
<sequence length="60" mass="5823">MVPAVDGKRPLTGSAGPSVPRSGRSAGATALTGRAEDPGLKTTGASVLEAAGERSASMGR</sequence>
<feature type="region of interest" description="Disordered" evidence="1">
    <location>
        <begin position="1"/>
        <end position="60"/>
    </location>
</feature>
<dbReference type="EMBL" id="BMQD01000010">
    <property type="protein sequence ID" value="GGK72687.1"/>
    <property type="molecule type" value="Genomic_DNA"/>
</dbReference>
<name>A0AA37F5C5_9ACTN</name>